<dbReference type="GO" id="GO:0005524">
    <property type="term" value="F:ATP binding"/>
    <property type="evidence" value="ECO:0007669"/>
    <property type="project" value="UniProtKB-KW"/>
</dbReference>
<evidence type="ECO:0000256" key="4">
    <source>
        <dbReference type="ARBA" id="ARBA00022679"/>
    </source>
</evidence>
<evidence type="ECO:0000256" key="1">
    <source>
        <dbReference type="ARBA" id="ARBA00005190"/>
    </source>
</evidence>
<accession>A0A0J0XWY0</accession>
<dbReference type="FunFam" id="3.30.420.40:FF:000086">
    <property type="entry name" value="Glycerol kinase"/>
    <property type="match status" value="1"/>
</dbReference>
<evidence type="ECO:0000256" key="3">
    <source>
        <dbReference type="ARBA" id="ARBA00012099"/>
    </source>
</evidence>
<sequence length="710" mass="76429">MSHYNESAVESPSSTPASSRRPSIAMPRPSYTSGGSGGLSRRSSYASGPRPITRNEYSGPPTPSLLSRAGSPTQPLANEKVASRKSSFASDAGLPHPVLGKLGGLGGFSTIDPNAGKELKRGEFIASLDCGTTSTRFIVFDEHAKIITEHQTEFDQILPHAGWHEHDPEALVEAMRECMNRAMYKLEFLGWHRDSVKGIGITNQRETTLCWSRKTGAPLCNAIVWDDTRTVAVVRQFEDKLDAEGFELDGAFVKGKDALVSLTGLPLSTYFSAIKLRWMLDHHQAVRDADDAGDLCFGTVDSWLVYNLTGAADGGLHIIDATNASRTLLISLKTLNWHTGLLAFFGISDKVLPKIVSSAEVYGKVAASMGVEALTGVPIAGIVGDQQAALVGNKCLQRGDAKNTYGTGAFMLFNTGDEIVKSDNGLLTTVAYQPGPGAKPVYALEGSIAVAGSAIKWLRDQVNLIEESREMDMLAGSVEDTGGVYFVTAFAGLLAPYWDRSATGTIIGLTSYSTSAHIARATLEAVCFQSRAVLDVIEREVGVKLDTLKVDGGVTNSDLAMQLQADIGGFKVVRPSMRESTALGSALLAGHALGLFGWDVNNPETLRAVNTADTQLFTPAISERKRAKMRRGWERAVSRARAWHEGDDELELEERELLIERNVGLEALSLGAAVAENVDESTLDREEAAALRKAVEGVTGEREWGQDNRV</sequence>
<dbReference type="OrthoDB" id="5422795at2759"/>
<evidence type="ECO:0000313" key="14">
    <source>
        <dbReference type="EMBL" id="KLT45553.1"/>
    </source>
</evidence>
<dbReference type="InterPro" id="IPR018485">
    <property type="entry name" value="FGGY_C"/>
</dbReference>
<evidence type="ECO:0000313" key="15">
    <source>
        <dbReference type="Proteomes" id="UP000053611"/>
    </source>
</evidence>
<dbReference type="EMBL" id="KQ087181">
    <property type="protein sequence ID" value="KLT45553.1"/>
    <property type="molecule type" value="Genomic_DNA"/>
</dbReference>
<dbReference type="InterPro" id="IPR018484">
    <property type="entry name" value="FGGY_N"/>
</dbReference>
<evidence type="ECO:0000256" key="5">
    <source>
        <dbReference type="ARBA" id="ARBA00022741"/>
    </source>
</evidence>
<feature type="compositionally biased region" description="Low complexity" evidence="11">
    <location>
        <begin position="1"/>
        <end position="23"/>
    </location>
</feature>
<evidence type="ECO:0000256" key="7">
    <source>
        <dbReference type="ARBA" id="ARBA00022798"/>
    </source>
</evidence>
<comment type="similarity">
    <text evidence="2 10">Belongs to the FGGY kinase family.</text>
</comment>
<keyword evidence="8" id="KW-0067">ATP-binding</keyword>
<gene>
    <name evidence="14" type="ORF">CC85DRAFT_282634</name>
</gene>
<dbReference type="Gene3D" id="3.30.420.40">
    <property type="match status" value="2"/>
</dbReference>
<dbReference type="GeneID" id="28982655"/>
<dbReference type="Proteomes" id="UP000053611">
    <property type="component" value="Unassembled WGS sequence"/>
</dbReference>
<dbReference type="STRING" id="879819.A0A0J0XWY0"/>
<dbReference type="PROSITE" id="PS00933">
    <property type="entry name" value="FGGY_KINASES_1"/>
    <property type="match status" value="1"/>
</dbReference>
<dbReference type="NCBIfam" id="NF000756">
    <property type="entry name" value="PRK00047.1"/>
    <property type="match status" value="1"/>
</dbReference>
<protein>
    <recommendedName>
        <fullName evidence="3">glycerol kinase</fullName>
        <ecNumber evidence="3">2.7.1.30</ecNumber>
    </recommendedName>
    <alternativeName>
        <fullName evidence="9">ATP:glycerol 3-phosphotransferase</fullName>
    </alternativeName>
</protein>
<evidence type="ECO:0000256" key="9">
    <source>
        <dbReference type="ARBA" id="ARBA00043149"/>
    </source>
</evidence>
<dbReference type="FunFam" id="3.30.420.40:FF:000108">
    <property type="entry name" value="Glycerol kinase, glycosomal"/>
    <property type="match status" value="1"/>
</dbReference>
<evidence type="ECO:0000256" key="11">
    <source>
        <dbReference type="SAM" id="MobiDB-lite"/>
    </source>
</evidence>
<dbReference type="PANTHER" id="PTHR10196:SF69">
    <property type="entry name" value="GLYCEROL KINASE"/>
    <property type="match status" value="1"/>
</dbReference>
<evidence type="ECO:0000256" key="8">
    <source>
        <dbReference type="ARBA" id="ARBA00022840"/>
    </source>
</evidence>
<feature type="domain" description="Carbohydrate kinase FGGY C-terminal" evidence="13">
    <location>
        <begin position="402"/>
        <end position="592"/>
    </location>
</feature>
<dbReference type="PROSITE" id="PS00445">
    <property type="entry name" value="FGGY_KINASES_2"/>
    <property type="match status" value="1"/>
</dbReference>
<reference evidence="14 15" key="1">
    <citation type="submission" date="2015-03" db="EMBL/GenBank/DDBJ databases">
        <title>Genomics and transcriptomics of the oil-accumulating basidiomycete yeast T. oleaginosus allow insights into substrate utilization and the diverse evolutionary trajectories of mating systems in fungi.</title>
        <authorList>
            <consortium name="DOE Joint Genome Institute"/>
            <person name="Kourist R."/>
            <person name="Kracht O."/>
            <person name="Bracharz F."/>
            <person name="Lipzen A."/>
            <person name="Nolan M."/>
            <person name="Ohm R."/>
            <person name="Grigoriev I."/>
            <person name="Sun S."/>
            <person name="Heitman J."/>
            <person name="Bruck T."/>
            <person name="Nowrousian M."/>
        </authorList>
    </citation>
    <scope>NUCLEOTIDE SEQUENCE [LARGE SCALE GENOMIC DNA]</scope>
    <source>
        <strain evidence="14 15">IBC0246</strain>
    </source>
</reference>
<dbReference type="InterPro" id="IPR043129">
    <property type="entry name" value="ATPase_NBD"/>
</dbReference>
<dbReference type="InterPro" id="IPR042018">
    <property type="entry name" value="GK1-3_metazoan-type"/>
</dbReference>
<keyword evidence="7" id="KW-0319">Glycerol metabolism</keyword>
<organism evidence="14 15">
    <name type="scientific">Cutaneotrichosporon oleaginosum</name>
    <dbReference type="NCBI Taxonomy" id="879819"/>
    <lineage>
        <taxon>Eukaryota</taxon>
        <taxon>Fungi</taxon>
        <taxon>Dikarya</taxon>
        <taxon>Basidiomycota</taxon>
        <taxon>Agaricomycotina</taxon>
        <taxon>Tremellomycetes</taxon>
        <taxon>Trichosporonales</taxon>
        <taxon>Trichosporonaceae</taxon>
        <taxon>Cutaneotrichosporon</taxon>
    </lineage>
</organism>
<evidence type="ECO:0000259" key="12">
    <source>
        <dbReference type="Pfam" id="PF00370"/>
    </source>
</evidence>
<dbReference type="AlphaFoldDB" id="A0A0J0XWY0"/>
<evidence type="ECO:0000259" key="13">
    <source>
        <dbReference type="Pfam" id="PF02782"/>
    </source>
</evidence>
<dbReference type="NCBIfam" id="TIGR01311">
    <property type="entry name" value="glycerol_kin"/>
    <property type="match status" value="1"/>
</dbReference>
<dbReference type="InterPro" id="IPR005999">
    <property type="entry name" value="Glycerol_kin"/>
</dbReference>
<feature type="domain" description="Carbohydrate kinase FGGY N-terminal" evidence="12">
    <location>
        <begin position="125"/>
        <end position="392"/>
    </location>
</feature>
<dbReference type="PANTHER" id="PTHR10196">
    <property type="entry name" value="SUGAR KINASE"/>
    <property type="match status" value="1"/>
</dbReference>
<dbReference type="GO" id="GO:0046167">
    <property type="term" value="P:glycerol-3-phosphate biosynthetic process"/>
    <property type="evidence" value="ECO:0007669"/>
    <property type="project" value="TreeGrafter"/>
</dbReference>
<feature type="compositionally biased region" description="Low complexity" evidence="11">
    <location>
        <begin position="39"/>
        <end position="48"/>
    </location>
</feature>
<evidence type="ECO:0000256" key="6">
    <source>
        <dbReference type="ARBA" id="ARBA00022777"/>
    </source>
</evidence>
<evidence type="ECO:0000256" key="10">
    <source>
        <dbReference type="RuleBase" id="RU003733"/>
    </source>
</evidence>
<dbReference type="GO" id="GO:0004370">
    <property type="term" value="F:glycerol kinase activity"/>
    <property type="evidence" value="ECO:0007669"/>
    <property type="project" value="UniProtKB-EC"/>
</dbReference>
<comment type="pathway">
    <text evidence="1">Polyol metabolism; glycerol degradation via glycerol kinase pathway; sn-glycerol 3-phosphate from glycerol: step 1/1.</text>
</comment>
<keyword evidence="4 10" id="KW-0808">Transferase</keyword>
<dbReference type="Pfam" id="PF00370">
    <property type="entry name" value="FGGY_N"/>
    <property type="match status" value="1"/>
</dbReference>
<keyword evidence="15" id="KW-1185">Reference proteome</keyword>
<dbReference type="InterPro" id="IPR018483">
    <property type="entry name" value="Carb_kinase_FGGY_CS"/>
</dbReference>
<keyword evidence="6 10" id="KW-0418">Kinase</keyword>
<dbReference type="Pfam" id="PF02782">
    <property type="entry name" value="FGGY_C"/>
    <property type="match status" value="1"/>
</dbReference>
<dbReference type="RefSeq" id="XP_018282044.1">
    <property type="nucleotide sequence ID" value="XM_018422052.1"/>
</dbReference>
<dbReference type="EC" id="2.7.1.30" evidence="3"/>
<name>A0A0J0XWY0_9TREE</name>
<evidence type="ECO:0000256" key="2">
    <source>
        <dbReference type="ARBA" id="ARBA00009156"/>
    </source>
</evidence>
<feature type="region of interest" description="Disordered" evidence="11">
    <location>
        <begin position="1"/>
        <end position="90"/>
    </location>
</feature>
<dbReference type="GO" id="GO:0019563">
    <property type="term" value="P:glycerol catabolic process"/>
    <property type="evidence" value="ECO:0007669"/>
    <property type="project" value="UniProtKB-UniPathway"/>
</dbReference>
<dbReference type="CDD" id="cd07792">
    <property type="entry name" value="ASKHA_NBD_FGGY_GK1-3-like"/>
    <property type="match status" value="1"/>
</dbReference>
<keyword evidence="5" id="KW-0547">Nucleotide-binding</keyword>
<dbReference type="GO" id="GO:0006641">
    <property type="term" value="P:triglyceride metabolic process"/>
    <property type="evidence" value="ECO:0007669"/>
    <property type="project" value="TreeGrafter"/>
</dbReference>
<dbReference type="GO" id="GO:0005739">
    <property type="term" value="C:mitochondrion"/>
    <property type="evidence" value="ECO:0007669"/>
    <property type="project" value="TreeGrafter"/>
</dbReference>
<dbReference type="SUPFAM" id="SSF53067">
    <property type="entry name" value="Actin-like ATPase domain"/>
    <property type="match status" value="2"/>
</dbReference>
<dbReference type="UniPathway" id="UPA00618">
    <property type="reaction ID" value="UER00672"/>
</dbReference>
<proteinExistence type="inferred from homology"/>